<evidence type="ECO:0000313" key="3">
    <source>
        <dbReference type="Proteomes" id="UP001198893"/>
    </source>
</evidence>
<keyword evidence="4" id="KW-1185">Reference proteome</keyword>
<dbReference type="AlphaFoldDB" id="A0AAW4WG16"/>
<comment type="caution">
    <text evidence="1">The sequence shown here is derived from an EMBL/GenBank/DDBJ whole genome shotgun (WGS) entry which is preliminary data.</text>
</comment>
<protein>
    <submittedName>
        <fullName evidence="1">Uncharacterized protein</fullName>
    </submittedName>
</protein>
<reference evidence="1" key="2">
    <citation type="submission" date="2021-10" db="EMBL/GenBank/DDBJ databases">
        <title>Anaerobic single-cell dispensing facilitates the cultivation of human gut bacteria.</title>
        <authorList>
            <person name="Afrizal A."/>
        </authorList>
    </citation>
    <scope>NUCLEOTIDE SEQUENCE</scope>
    <source>
        <strain evidence="1">CLA-AA-H204</strain>
    </source>
</reference>
<evidence type="ECO:0000313" key="1">
    <source>
        <dbReference type="EMBL" id="MCC2242908.1"/>
    </source>
</evidence>
<dbReference type="Proteomes" id="UP001198893">
    <property type="component" value="Unassembled WGS sequence"/>
</dbReference>
<gene>
    <name evidence="1" type="ORF">LKD47_11435</name>
    <name evidence="2" type="ORF">OCV43_11600</name>
</gene>
<dbReference type="EMBL" id="JAOQKI010000021">
    <property type="protein sequence ID" value="MCU6717909.1"/>
    <property type="molecule type" value="Genomic_DNA"/>
</dbReference>
<name>A0AAW4WG16_9FIRM</name>
<dbReference type="Proteomes" id="UP001209666">
    <property type="component" value="Unassembled WGS sequence"/>
</dbReference>
<evidence type="ECO:0000313" key="2">
    <source>
        <dbReference type="EMBL" id="MCU6717909.1"/>
    </source>
</evidence>
<dbReference type="RefSeq" id="WP_022243433.1">
    <property type="nucleotide sequence ID" value="NZ_JAJEQW010000013.1"/>
</dbReference>
<proteinExistence type="predicted"/>
<accession>A0AAW4WG16</accession>
<reference evidence="2" key="3">
    <citation type="submission" date="2022-09" db="EMBL/GenBank/DDBJ databases">
        <authorList>
            <person name="Hitch T.C.A."/>
        </authorList>
    </citation>
    <scope>NUCLEOTIDE SEQUENCE</scope>
    <source>
        <strain evidence="2">Sanger_19</strain>
    </source>
</reference>
<dbReference type="EMBL" id="JAJEQW010000013">
    <property type="protein sequence ID" value="MCC2242908.1"/>
    <property type="molecule type" value="Genomic_DNA"/>
</dbReference>
<sequence length="127" mass="14991">MEEYKDKASFEEFFKQNYVPLDYKSIRNEMREAAGDGWSLFTDEYKFRGKIDKKDFIVHMTGDAYCTFEEIVENAIDELNSGILDIVMEIGNEMEFDNDTAEIYFDTIEKQLKEMLDALYDDVLKDL</sequence>
<evidence type="ECO:0000313" key="4">
    <source>
        <dbReference type="Proteomes" id="UP001209666"/>
    </source>
</evidence>
<reference evidence="2 4" key="1">
    <citation type="journal article" date="2021" name="ISME Commun">
        <title>Automated analysis of genomic sequences facilitates high-throughput and comprehensive description of bacteria.</title>
        <authorList>
            <person name="Hitch T.C.A."/>
        </authorList>
    </citation>
    <scope>NUCLEOTIDE SEQUENCE [LARGE SCALE GENOMIC DNA]</scope>
    <source>
        <strain evidence="2 4">Sanger_19</strain>
    </source>
</reference>
<organism evidence="1 3">
    <name type="scientific">Roseburia amylophila</name>
    <dbReference type="NCBI Taxonomy" id="2981794"/>
    <lineage>
        <taxon>Bacteria</taxon>
        <taxon>Bacillati</taxon>
        <taxon>Bacillota</taxon>
        <taxon>Clostridia</taxon>
        <taxon>Lachnospirales</taxon>
        <taxon>Lachnospiraceae</taxon>
        <taxon>Roseburia</taxon>
    </lineage>
</organism>